<feature type="compositionally biased region" description="Basic and acidic residues" evidence="2">
    <location>
        <begin position="65"/>
        <end position="76"/>
    </location>
</feature>
<gene>
    <name evidence="4" type="ORF">AshY1_03440</name>
</gene>
<evidence type="ECO:0000256" key="1">
    <source>
        <dbReference type="SAM" id="Coils"/>
    </source>
</evidence>
<keyword evidence="5" id="KW-1185">Reference proteome</keyword>
<feature type="transmembrane region" description="Helical" evidence="3">
    <location>
        <begin position="12"/>
        <end position="34"/>
    </location>
</feature>
<keyword evidence="3" id="KW-0472">Membrane</keyword>
<dbReference type="Proteomes" id="UP001484199">
    <property type="component" value="Chromosome"/>
</dbReference>
<feature type="region of interest" description="Disordered" evidence="2">
    <location>
        <begin position="54"/>
        <end position="76"/>
    </location>
</feature>
<evidence type="ECO:0000313" key="5">
    <source>
        <dbReference type="Proteomes" id="UP001484199"/>
    </source>
</evidence>
<keyword evidence="3" id="KW-1133">Transmembrane helix</keyword>
<dbReference type="EMBL" id="CP146843">
    <property type="protein sequence ID" value="WYY26458.1"/>
    <property type="molecule type" value="Genomic_DNA"/>
</dbReference>
<reference evidence="4" key="1">
    <citation type="submission" date="2024-03" db="EMBL/GenBank/DDBJ databases">
        <title>The Complete Genome of 'Candidatus Phytoplasma fraxini' AshY1 from the Ash Yellows Group.</title>
        <authorList>
            <person name="Boehm J.W."/>
            <person name="Huettel B."/>
            <person name="Schneider B."/>
            <person name="Kube M."/>
        </authorList>
    </citation>
    <scope>NUCLEOTIDE SEQUENCE [LARGE SCALE GENOMIC DNA]</scope>
    <source>
        <strain evidence="4">AshY1</strain>
    </source>
</reference>
<evidence type="ECO:0000256" key="3">
    <source>
        <dbReference type="SAM" id="Phobius"/>
    </source>
</evidence>
<sequence length="284" mass="33728">MKFFKNYKKTIIVLGFIAIFILSIFILSIFILSIKNQNQQNLIFNKEQFLNNNKQETTMSSRTKRAIEPPKPETPKPKIQINYDKIKSYILSKNENEVLSLNNLSQEEITEIEKARNSQKQTLKILKEEKNKYDEKQKKCNELIIQRDSVLNQIPPLQKQLQQKEAELGDKNKEIDKLKLERQTKQTQLQTQEISIYKNNELTLINDEINKLQDERNELIKQIVPIKLQIEKLESAREKYESMLSRAKDFQKLLEKQYKDYDKAQKYHILSELNSLYDITSVEE</sequence>
<accession>A0ABZ2U8G4</accession>
<feature type="coiled-coil region" evidence="1">
    <location>
        <begin position="109"/>
        <end position="253"/>
    </location>
</feature>
<evidence type="ECO:0000256" key="2">
    <source>
        <dbReference type="SAM" id="MobiDB-lite"/>
    </source>
</evidence>
<evidence type="ECO:0000313" key="4">
    <source>
        <dbReference type="EMBL" id="WYY26458.1"/>
    </source>
</evidence>
<protein>
    <submittedName>
        <fullName evidence="4">Uncharacterized protein</fullName>
    </submittedName>
</protein>
<dbReference type="RefSeq" id="WP_341266362.1">
    <property type="nucleotide sequence ID" value="NZ_CP146843.1"/>
</dbReference>
<proteinExistence type="predicted"/>
<keyword evidence="3" id="KW-0812">Transmembrane</keyword>
<name>A0ABZ2U8G4_ASHYP</name>
<keyword evidence="1" id="KW-0175">Coiled coil</keyword>
<organism evidence="4 5">
    <name type="scientific">Ash yellows phytoplasma</name>
    <dbReference type="NCBI Taxonomy" id="35780"/>
    <lineage>
        <taxon>Bacteria</taxon>
        <taxon>Bacillati</taxon>
        <taxon>Mycoplasmatota</taxon>
        <taxon>Mollicutes</taxon>
        <taxon>Acholeplasmatales</taxon>
        <taxon>Acholeplasmataceae</taxon>
        <taxon>Candidatus Phytoplasma</taxon>
        <taxon>16SrVII (Ash yellows group)</taxon>
    </lineage>
</organism>